<reference evidence="1 2" key="1">
    <citation type="submission" date="2016-06" db="EMBL/GenBank/DDBJ databases">
        <authorList>
            <person name="Kjaerup R.B."/>
            <person name="Dalgaard T.S."/>
            <person name="Juul-Madsen H.R."/>
        </authorList>
    </citation>
    <scope>NUCLEOTIDE SEQUENCE [LARGE SCALE GENOMIC DNA]</scope>
    <source>
        <strain evidence="1 2">373-A1</strain>
    </source>
</reference>
<dbReference type="Pfam" id="PF14014">
    <property type="entry name" value="DUF4230"/>
    <property type="match status" value="1"/>
</dbReference>
<dbReference type="eggNOG" id="ENOG5032YEZ">
    <property type="taxonomic scope" value="Bacteria"/>
</dbReference>
<keyword evidence="2" id="KW-1185">Reference proteome</keyword>
<dbReference type="Proteomes" id="UP000092714">
    <property type="component" value="Unassembled WGS sequence"/>
</dbReference>
<proteinExistence type="predicted"/>
<dbReference type="InterPro" id="IPR025324">
    <property type="entry name" value="DUF4230"/>
</dbReference>
<comment type="caution">
    <text evidence="1">The sequence shown here is derived from an EMBL/GenBank/DDBJ whole genome shotgun (WGS) entry which is preliminary data.</text>
</comment>
<gene>
    <name evidence="1" type="ORF">CP373A1_15195</name>
</gene>
<name>A0A174WNN6_9CLOT</name>
<evidence type="ECO:0000313" key="2">
    <source>
        <dbReference type="Proteomes" id="UP000092714"/>
    </source>
</evidence>
<sequence length="113" mass="12891">MIDLSKISSSDLKMNSTTRDVELNISAPTVYSVNINHNKTIYEEAVTGLLRFGDIELNAEEYGVIEREVKKRFTNKMNSKDLYDRACSSSNIALEKFLKTILGEDIKTTFIYK</sequence>
<dbReference type="AlphaFoldDB" id="A0A174WNN6"/>
<protein>
    <recommendedName>
        <fullName evidence="3">DUF4230 domain-containing protein</fullName>
    </recommendedName>
</protein>
<dbReference type="EMBL" id="MAPZ01000028">
    <property type="protein sequence ID" value="OBY09676.1"/>
    <property type="molecule type" value="Genomic_DNA"/>
</dbReference>
<accession>A0A174WNN6</accession>
<evidence type="ECO:0008006" key="3">
    <source>
        <dbReference type="Google" id="ProtNLM"/>
    </source>
</evidence>
<evidence type="ECO:0000313" key="1">
    <source>
        <dbReference type="EMBL" id="OBY09676.1"/>
    </source>
</evidence>
<organism evidence="1 2">
    <name type="scientific">Clostridium paraputrificum</name>
    <dbReference type="NCBI Taxonomy" id="29363"/>
    <lineage>
        <taxon>Bacteria</taxon>
        <taxon>Bacillati</taxon>
        <taxon>Bacillota</taxon>
        <taxon>Clostridia</taxon>
        <taxon>Eubacteriales</taxon>
        <taxon>Clostridiaceae</taxon>
        <taxon>Clostridium</taxon>
    </lineage>
</organism>